<protein>
    <submittedName>
        <fullName evidence="3">AAA family ATPase</fullName>
    </submittedName>
</protein>
<comment type="caution">
    <text evidence="3">The sequence shown here is derived from an EMBL/GenBank/DDBJ whole genome shotgun (WGS) entry which is preliminary data.</text>
</comment>
<dbReference type="PANTHER" id="PTHR23076">
    <property type="entry name" value="METALLOPROTEASE M41 FTSH"/>
    <property type="match status" value="1"/>
</dbReference>
<dbReference type="PROSITE" id="PS00674">
    <property type="entry name" value="AAA"/>
    <property type="match status" value="1"/>
</dbReference>
<keyword evidence="1" id="KW-0547">Nucleotide-binding</keyword>
<dbReference type="CDD" id="cd19481">
    <property type="entry name" value="RecA-like_protease"/>
    <property type="match status" value="1"/>
</dbReference>
<evidence type="ECO:0000313" key="3">
    <source>
        <dbReference type="EMBL" id="MBK9797240.1"/>
    </source>
</evidence>
<dbReference type="Gene3D" id="1.20.58.760">
    <property type="entry name" value="Peptidase M41"/>
    <property type="match status" value="1"/>
</dbReference>
<dbReference type="PANTHER" id="PTHR23076:SF97">
    <property type="entry name" value="ATP-DEPENDENT ZINC METALLOPROTEASE YME1L1"/>
    <property type="match status" value="1"/>
</dbReference>
<dbReference type="Pfam" id="PF01434">
    <property type="entry name" value="Peptidase_M41"/>
    <property type="match status" value="1"/>
</dbReference>
<evidence type="ECO:0000313" key="4">
    <source>
        <dbReference type="Proteomes" id="UP000886657"/>
    </source>
</evidence>
<dbReference type="InterPro" id="IPR027417">
    <property type="entry name" value="P-loop_NTPase"/>
</dbReference>
<feature type="domain" description="AAA+ ATPase" evidence="2">
    <location>
        <begin position="297"/>
        <end position="437"/>
    </location>
</feature>
<dbReference type="GO" id="GO:0004176">
    <property type="term" value="F:ATP-dependent peptidase activity"/>
    <property type="evidence" value="ECO:0007669"/>
    <property type="project" value="InterPro"/>
</dbReference>
<proteinExistence type="inferred from homology"/>
<dbReference type="SUPFAM" id="SSF52540">
    <property type="entry name" value="P-loop containing nucleoside triphosphate hydrolases"/>
    <property type="match status" value="1"/>
</dbReference>
<dbReference type="InterPro" id="IPR003960">
    <property type="entry name" value="ATPase_AAA_CS"/>
</dbReference>
<comment type="similarity">
    <text evidence="1">Belongs to the AAA ATPase family.</text>
</comment>
<dbReference type="Pfam" id="PF00004">
    <property type="entry name" value="AAA"/>
    <property type="match status" value="1"/>
</dbReference>
<organism evidence="3 4">
    <name type="scientific">Candidatus Geothrix skivensis</name>
    <dbReference type="NCBI Taxonomy" id="2954439"/>
    <lineage>
        <taxon>Bacteria</taxon>
        <taxon>Pseudomonadati</taxon>
        <taxon>Acidobacteriota</taxon>
        <taxon>Holophagae</taxon>
        <taxon>Holophagales</taxon>
        <taxon>Holophagaceae</taxon>
        <taxon>Geothrix</taxon>
    </lineage>
</organism>
<dbReference type="GO" id="GO:0016887">
    <property type="term" value="F:ATP hydrolysis activity"/>
    <property type="evidence" value="ECO:0007669"/>
    <property type="project" value="InterPro"/>
</dbReference>
<keyword evidence="1" id="KW-0067">ATP-binding</keyword>
<dbReference type="SUPFAM" id="SSF140990">
    <property type="entry name" value="FtsH protease domain-like"/>
    <property type="match status" value="1"/>
</dbReference>
<dbReference type="InterPro" id="IPR003593">
    <property type="entry name" value="AAA+_ATPase"/>
</dbReference>
<name>A0A9D7XM87_9BACT</name>
<dbReference type="GO" id="GO:0004222">
    <property type="term" value="F:metalloendopeptidase activity"/>
    <property type="evidence" value="ECO:0007669"/>
    <property type="project" value="InterPro"/>
</dbReference>
<evidence type="ECO:0000256" key="1">
    <source>
        <dbReference type="RuleBase" id="RU003651"/>
    </source>
</evidence>
<dbReference type="SMART" id="SM00382">
    <property type="entry name" value="AAA"/>
    <property type="match status" value="1"/>
</dbReference>
<dbReference type="Proteomes" id="UP000886657">
    <property type="component" value="Unassembled WGS sequence"/>
</dbReference>
<dbReference type="GO" id="GO:0006508">
    <property type="term" value="P:proteolysis"/>
    <property type="evidence" value="ECO:0007669"/>
    <property type="project" value="InterPro"/>
</dbReference>
<evidence type="ECO:0000259" key="2">
    <source>
        <dbReference type="SMART" id="SM00382"/>
    </source>
</evidence>
<dbReference type="AlphaFoldDB" id="A0A9D7XM87"/>
<reference evidence="3" key="1">
    <citation type="submission" date="2020-10" db="EMBL/GenBank/DDBJ databases">
        <title>Connecting structure to function with the recovery of over 1000 high-quality activated sludge metagenome-assembled genomes encoding full-length rRNA genes using long-read sequencing.</title>
        <authorList>
            <person name="Singleton C.M."/>
            <person name="Petriglieri F."/>
            <person name="Kristensen J.M."/>
            <person name="Kirkegaard R.H."/>
            <person name="Michaelsen T.Y."/>
            <person name="Andersen M.H."/>
            <person name="Karst S.M."/>
            <person name="Dueholm M.S."/>
            <person name="Nielsen P.H."/>
            <person name="Albertsen M."/>
        </authorList>
    </citation>
    <scope>NUCLEOTIDE SEQUENCE</scope>
    <source>
        <strain evidence="3">Skiv_18-Q3-R9-52_MAXAC.067</strain>
    </source>
</reference>
<gene>
    <name evidence="3" type="ORF">IPP58_12245</name>
</gene>
<dbReference type="InterPro" id="IPR003959">
    <property type="entry name" value="ATPase_AAA_core"/>
</dbReference>
<sequence>METKSFVHSGFTFQVESGVLPALALSHLPGKDLRTAERLLDRFFLDLLMMAQSTFGARFQQMQEPPEFVVQADGLLSLRLKEALSEVTCWTYLVSSIPGIEALVRRLLPYKQINLQVVKTLEGLHQLPPGGLVLIDAFNHNGKDSLPSLEGLDHLVVRFLVDSRRSLMAEPWLQDLIIPIKCQAKAGITTRQTAARNLLDKAMEAALFSRYFARCQASHLRWRTHLRLSFHPSDPHVTAILDYDGEERVLQAQDLKRDIPWGTIPSARFRDVLGQESTKARLQGYLDWLKDPRGEPGLRACVLSGPPGTGKTHACEAMAGEAGAPCILVGGSEFLNQWYGESERIIRETFASLQKYDAAVMVIDEFDAIAWARGQSNEWSAANQSSIVGTMLRSIDLLRKGPGRVLLLATTNQYERIDPAIVRSMRMGEHIYMGLPTTKDRHAILHGLLKGLADDATINEAVTMTTGLSPADLVQLVDRIKQATAGDVHGISSQNLTSALFNLRRGEVDFSRPLSPDTKQRLACHEAGHALLAYHLLGPCSVEHLSVIPTASGALGAAYIHQSESLDLPDADFIKRRLAVLLGGRVAEALSYPDGGPSCGAENDIKEATTMAQLAVGTWGLDPEFPMVSLDALSPSLQQALAPRLLERIQVWLQDAEARALEELTRHKASLGILVQHLITAETLHRSDILAILTQADPGTSGSNAKSPSRCT</sequence>
<dbReference type="InterPro" id="IPR037219">
    <property type="entry name" value="Peptidase_M41-like"/>
</dbReference>
<dbReference type="EMBL" id="JADKIO010000009">
    <property type="protein sequence ID" value="MBK9797240.1"/>
    <property type="molecule type" value="Genomic_DNA"/>
</dbReference>
<dbReference type="Gene3D" id="3.40.50.300">
    <property type="entry name" value="P-loop containing nucleotide triphosphate hydrolases"/>
    <property type="match status" value="1"/>
</dbReference>
<accession>A0A9D7XM87</accession>
<dbReference type="InterPro" id="IPR000642">
    <property type="entry name" value="Peptidase_M41"/>
</dbReference>
<dbReference type="GO" id="GO:0005524">
    <property type="term" value="F:ATP binding"/>
    <property type="evidence" value="ECO:0007669"/>
    <property type="project" value="UniProtKB-KW"/>
</dbReference>